<protein>
    <submittedName>
        <fullName evidence="3">Type II toxin-antitoxin system antitoxin, RelB/DinJ family</fullName>
    </submittedName>
</protein>
<gene>
    <name evidence="3" type="ORF">CA836_12085</name>
    <name evidence="4" type="ORF">CBG52_08820</name>
</gene>
<sequence>MATLTINTDEKTAENFYAFCEELGLDMSTAMTLFMKACLREQKIPFELKVAKKEVVQNINIKTKPATIEELLENYDI</sequence>
<proteinExistence type="inferred from homology"/>
<evidence type="ECO:0000256" key="2">
    <source>
        <dbReference type="ARBA" id="ARBA00022649"/>
    </source>
</evidence>
<dbReference type="EMBL" id="NIRM01000002">
    <property type="protein sequence ID" value="PHI08268.1"/>
    <property type="molecule type" value="Genomic_DNA"/>
</dbReference>
<dbReference type="EMBL" id="NIRK01000001">
    <property type="protein sequence ID" value="PHI03178.1"/>
    <property type="molecule type" value="Genomic_DNA"/>
</dbReference>
<dbReference type="NCBIfam" id="TIGR02384">
    <property type="entry name" value="RelB_DinJ"/>
    <property type="match status" value="1"/>
</dbReference>
<dbReference type="PANTHER" id="PTHR38781:SF1">
    <property type="entry name" value="ANTITOXIN DINJ-RELATED"/>
    <property type="match status" value="1"/>
</dbReference>
<comment type="similarity">
    <text evidence="1">Belongs to the RelB/DinJ antitoxin family.</text>
</comment>
<dbReference type="AlphaFoldDB" id="A0A2C6BC44"/>
<dbReference type="InterPro" id="IPR007337">
    <property type="entry name" value="RelB/DinJ"/>
</dbReference>
<dbReference type="GO" id="GO:0006351">
    <property type="term" value="P:DNA-templated transcription"/>
    <property type="evidence" value="ECO:0007669"/>
    <property type="project" value="TreeGrafter"/>
</dbReference>
<reference evidence="3 6" key="1">
    <citation type="submission" date="2017-06" db="EMBL/GenBank/DDBJ databases">
        <title>Draft genome sequence of Fusobacterium nucleatum subsp. polymorphum KCOM 1248 (=ChDC F113).</title>
        <authorList>
            <person name="Kook J.-K."/>
            <person name="Park S.-N."/>
            <person name="Lim Y.K."/>
            <person name="Roh H."/>
        </authorList>
    </citation>
    <scope>NUCLEOTIDE SEQUENCE [LARGE SCALE GENOMIC DNA]</scope>
    <source>
        <strain evidence="3">KCOM 1248</strain>
        <strain evidence="6">KCOM 1248 (ChDC F113)</strain>
    </source>
</reference>
<dbReference type="Pfam" id="PF04221">
    <property type="entry name" value="RelB"/>
    <property type="match status" value="1"/>
</dbReference>
<comment type="caution">
    <text evidence="3">The sequence shown here is derived from an EMBL/GenBank/DDBJ whole genome shotgun (WGS) entry which is preliminary data.</text>
</comment>
<evidence type="ECO:0000313" key="3">
    <source>
        <dbReference type="EMBL" id="PHI03178.1"/>
    </source>
</evidence>
<accession>A0A2C6BC44</accession>
<reference evidence="4 5" key="2">
    <citation type="submission" date="2017-06" db="EMBL/GenBank/DDBJ databases">
        <title>Draft genome sequence of Fusobacterium nucleatum subsp. polymorphum KCOM 1267 (=ChDC F290).</title>
        <authorList>
            <person name="Kook J.-K."/>
            <person name="Park S.-N."/>
            <person name="Lim Y.K."/>
            <person name="Roh H."/>
        </authorList>
    </citation>
    <scope>NUCLEOTIDE SEQUENCE [LARGE SCALE GENOMIC DNA]</scope>
    <source>
        <strain evidence="4">KCOM 1267</strain>
        <strain evidence="5">KCOM 1267(ChDC F290)</strain>
    </source>
</reference>
<organism evidence="3 6">
    <name type="scientific">Fusobacterium nucleatum subsp. polymorphum</name>
    <name type="common">Fusobacterium polymorphum</name>
    <dbReference type="NCBI Taxonomy" id="76857"/>
    <lineage>
        <taxon>Bacteria</taxon>
        <taxon>Fusobacteriati</taxon>
        <taxon>Fusobacteriota</taxon>
        <taxon>Fusobacteriia</taxon>
        <taxon>Fusobacteriales</taxon>
        <taxon>Fusobacteriaceae</taxon>
        <taxon>Fusobacterium</taxon>
    </lineage>
</organism>
<dbReference type="PANTHER" id="PTHR38781">
    <property type="entry name" value="ANTITOXIN DINJ-RELATED"/>
    <property type="match status" value="1"/>
</dbReference>
<name>A0A2C6BC44_FUSNP</name>
<dbReference type="InterPro" id="IPR013321">
    <property type="entry name" value="Arc_rbn_hlx_hlx"/>
</dbReference>
<keyword evidence="2" id="KW-1277">Toxin-antitoxin system</keyword>
<evidence type="ECO:0000256" key="1">
    <source>
        <dbReference type="ARBA" id="ARBA00010562"/>
    </source>
</evidence>
<dbReference type="Proteomes" id="UP000221504">
    <property type="component" value="Unassembled WGS sequence"/>
</dbReference>
<dbReference type="Proteomes" id="UP000223525">
    <property type="component" value="Unassembled WGS sequence"/>
</dbReference>
<dbReference type="GO" id="GO:0006355">
    <property type="term" value="P:regulation of DNA-templated transcription"/>
    <property type="evidence" value="ECO:0007669"/>
    <property type="project" value="InterPro"/>
</dbReference>
<dbReference type="RefSeq" id="WP_099003315.1">
    <property type="nucleotide sequence ID" value="NZ_CP077154.1"/>
</dbReference>
<evidence type="ECO:0000313" key="5">
    <source>
        <dbReference type="Proteomes" id="UP000221504"/>
    </source>
</evidence>
<evidence type="ECO:0000313" key="4">
    <source>
        <dbReference type="EMBL" id="PHI08268.1"/>
    </source>
</evidence>
<evidence type="ECO:0000313" key="6">
    <source>
        <dbReference type="Proteomes" id="UP000223525"/>
    </source>
</evidence>
<dbReference type="Gene3D" id="1.10.1220.10">
    <property type="entry name" value="Met repressor-like"/>
    <property type="match status" value="1"/>
</dbReference>